<dbReference type="RefSeq" id="WP_007919323.1">
    <property type="nucleotide sequence ID" value="NZ_ADVG01000004.1"/>
</dbReference>
<dbReference type="OrthoDB" id="163370at2"/>
<keyword evidence="2" id="KW-1185">Reference proteome</keyword>
<gene>
    <name evidence="1" type="ORF">Krac_2510</name>
</gene>
<proteinExistence type="predicted"/>
<evidence type="ECO:0000313" key="2">
    <source>
        <dbReference type="Proteomes" id="UP000004508"/>
    </source>
</evidence>
<dbReference type="Proteomes" id="UP000004508">
    <property type="component" value="Unassembled WGS sequence"/>
</dbReference>
<organism evidence="1 2">
    <name type="scientific">Ktedonobacter racemifer DSM 44963</name>
    <dbReference type="NCBI Taxonomy" id="485913"/>
    <lineage>
        <taxon>Bacteria</taxon>
        <taxon>Bacillati</taxon>
        <taxon>Chloroflexota</taxon>
        <taxon>Ktedonobacteria</taxon>
        <taxon>Ktedonobacterales</taxon>
        <taxon>Ktedonobacteraceae</taxon>
        <taxon>Ktedonobacter</taxon>
    </lineage>
</organism>
<accession>D6TYX3</accession>
<name>D6TYX3_KTERA</name>
<protein>
    <submittedName>
        <fullName evidence="1">M protein-like MukB domain-containing protein</fullName>
    </submittedName>
</protein>
<dbReference type="InParanoid" id="D6TYX3"/>
<dbReference type="AlphaFoldDB" id="D6TYX3"/>
<sequence>MPTPEERIGTVEFDLRQFKTETIKAYSDMAYEMVIIKGLGEDSIKRLATLTGRVENIENQLEAMRTENNQRFDTIESMLAQILNRLPEK</sequence>
<reference evidence="1 2" key="1">
    <citation type="journal article" date="2011" name="Stand. Genomic Sci.">
        <title>Non-contiguous finished genome sequence and contextual data of the filamentous soil bacterium Ktedonobacter racemifer type strain (SOSP1-21).</title>
        <authorList>
            <person name="Chang Y.J."/>
            <person name="Land M."/>
            <person name="Hauser L."/>
            <person name="Chertkov O."/>
            <person name="Del Rio T.G."/>
            <person name="Nolan M."/>
            <person name="Copeland A."/>
            <person name="Tice H."/>
            <person name="Cheng J.F."/>
            <person name="Lucas S."/>
            <person name="Han C."/>
            <person name="Goodwin L."/>
            <person name="Pitluck S."/>
            <person name="Ivanova N."/>
            <person name="Ovchinikova G."/>
            <person name="Pati A."/>
            <person name="Chen A."/>
            <person name="Palaniappan K."/>
            <person name="Mavromatis K."/>
            <person name="Liolios K."/>
            <person name="Brettin T."/>
            <person name="Fiebig A."/>
            <person name="Rohde M."/>
            <person name="Abt B."/>
            <person name="Goker M."/>
            <person name="Detter J.C."/>
            <person name="Woyke T."/>
            <person name="Bristow J."/>
            <person name="Eisen J.A."/>
            <person name="Markowitz V."/>
            <person name="Hugenholtz P."/>
            <person name="Kyrpides N.C."/>
            <person name="Klenk H.P."/>
            <person name="Lapidus A."/>
        </authorList>
    </citation>
    <scope>NUCLEOTIDE SEQUENCE [LARGE SCALE GENOMIC DNA]</scope>
    <source>
        <strain evidence="2">DSM 44963</strain>
    </source>
</reference>
<comment type="caution">
    <text evidence="1">The sequence shown here is derived from an EMBL/GenBank/DDBJ whole genome shotgun (WGS) entry which is preliminary data.</text>
</comment>
<evidence type="ECO:0000313" key="1">
    <source>
        <dbReference type="EMBL" id="EFH81763.1"/>
    </source>
</evidence>
<dbReference type="EMBL" id="ADVG01000004">
    <property type="protein sequence ID" value="EFH81763.1"/>
    <property type="molecule type" value="Genomic_DNA"/>
</dbReference>